<keyword evidence="3" id="KW-0862">Zinc</keyword>
<dbReference type="SMART" id="SM00064">
    <property type="entry name" value="FYVE"/>
    <property type="match status" value="1"/>
</dbReference>
<feature type="domain" description="PH" evidence="5">
    <location>
        <begin position="1"/>
        <end position="60"/>
    </location>
</feature>
<proteinExistence type="predicted"/>
<dbReference type="GO" id="GO:0008270">
    <property type="term" value="F:zinc ion binding"/>
    <property type="evidence" value="ECO:0007669"/>
    <property type="project" value="UniProtKB-KW"/>
</dbReference>
<name>A0A1Y2CRY6_9FUNG</name>
<dbReference type="GO" id="GO:0005769">
    <property type="term" value="C:early endosome"/>
    <property type="evidence" value="ECO:0007669"/>
    <property type="project" value="TreeGrafter"/>
</dbReference>
<dbReference type="InterPro" id="IPR001849">
    <property type="entry name" value="PH_domain"/>
</dbReference>
<dbReference type="InterPro" id="IPR051765">
    <property type="entry name" value="PH_domain-containing_F"/>
</dbReference>
<dbReference type="InterPro" id="IPR011011">
    <property type="entry name" value="Znf_FYVE_PHD"/>
</dbReference>
<keyword evidence="1" id="KW-0479">Metal-binding</keyword>
<dbReference type="PANTHER" id="PTHR46280">
    <property type="entry name" value="PLECKSTRIN HOMOLOGY DOMAIN-CONTAINING FAMILY F MEMBER 2-RELATED"/>
    <property type="match status" value="1"/>
</dbReference>
<accession>A0A1Y2CRY6</accession>
<reference evidence="7 8" key="1">
    <citation type="submission" date="2016-07" db="EMBL/GenBank/DDBJ databases">
        <title>Pervasive Adenine N6-methylation of Active Genes in Fungi.</title>
        <authorList>
            <consortium name="DOE Joint Genome Institute"/>
            <person name="Mondo S.J."/>
            <person name="Dannebaum R.O."/>
            <person name="Kuo R.C."/>
            <person name="Labutti K."/>
            <person name="Haridas S."/>
            <person name="Kuo A."/>
            <person name="Salamov A."/>
            <person name="Ahrendt S.R."/>
            <person name="Lipzen A."/>
            <person name="Sullivan W."/>
            <person name="Andreopoulos W.B."/>
            <person name="Clum A."/>
            <person name="Lindquist E."/>
            <person name="Daum C."/>
            <person name="Ramamoorthy G.K."/>
            <person name="Gryganskyi A."/>
            <person name="Culley D."/>
            <person name="Magnuson J.K."/>
            <person name="James T.Y."/>
            <person name="O'Malley M.A."/>
            <person name="Stajich J.E."/>
            <person name="Spatafora J.W."/>
            <person name="Visel A."/>
            <person name="Grigoriev I.V."/>
        </authorList>
    </citation>
    <scope>NUCLEOTIDE SEQUENCE [LARGE SCALE GENOMIC DNA]</scope>
    <source>
        <strain evidence="7 8">JEL800</strain>
    </source>
</reference>
<dbReference type="SUPFAM" id="SSF50729">
    <property type="entry name" value="PH domain-like"/>
    <property type="match status" value="1"/>
</dbReference>
<dbReference type="GO" id="GO:0035091">
    <property type="term" value="F:phosphatidylinositol binding"/>
    <property type="evidence" value="ECO:0007669"/>
    <property type="project" value="TreeGrafter"/>
</dbReference>
<dbReference type="PANTHER" id="PTHR46280:SF3">
    <property type="entry name" value="PLECKSTRIN HOMOLOGY DOMAIN-CONTAINING FAMILY F MEMBER 1 HOMOLOG"/>
    <property type="match status" value="1"/>
</dbReference>
<comment type="caution">
    <text evidence="7">The sequence shown here is derived from an EMBL/GenBank/DDBJ whole genome shotgun (WGS) entry which is preliminary data.</text>
</comment>
<dbReference type="Pfam" id="PF01363">
    <property type="entry name" value="FYVE"/>
    <property type="match status" value="1"/>
</dbReference>
<evidence type="ECO:0000259" key="5">
    <source>
        <dbReference type="PROSITE" id="PS50003"/>
    </source>
</evidence>
<dbReference type="InterPro" id="IPR011993">
    <property type="entry name" value="PH-like_dom_sf"/>
</dbReference>
<dbReference type="PROSITE" id="PS50003">
    <property type="entry name" value="PH_DOMAIN"/>
    <property type="match status" value="1"/>
</dbReference>
<protein>
    <recommendedName>
        <fullName evidence="9">FYVE-domain-containing protein</fullName>
    </recommendedName>
</protein>
<dbReference type="Proteomes" id="UP000193642">
    <property type="component" value="Unassembled WGS sequence"/>
</dbReference>
<evidence type="ECO:0000256" key="1">
    <source>
        <dbReference type="ARBA" id="ARBA00022723"/>
    </source>
</evidence>
<dbReference type="InterPro" id="IPR000306">
    <property type="entry name" value="Znf_FYVE"/>
</dbReference>
<keyword evidence="2 4" id="KW-0863">Zinc-finger</keyword>
<dbReference type="AlphaFoldDB" id="A0A1Y2CRY6"/>
<organism evidence="7 8">
    <name type="scientific">Rhizoclosmatium globosum</name>
    <dbReference type="NCBI Taxonomy" id="329046"/>
    <lineage>
        <taxon>Eukaryota</taxon>
        <taxon>Fungi</taxon>
        <taxon>Fungi incertae sedis</taxon>
        <taxon>Chytridiomycota</taxon>
        <taxon>Chytridiomycota incertae sedis</taxon>
        <taxon>Chytridiomycetes</taxon>
        <taxon>Chytridiales</taxon>
        <taxon>Chytriomycetaceae</taxon>
        <taxon>Rhizoclosmatium</taxon>
    </lineage>
</organism>
<dbReference type="OrthoDB" id="660555at2759"/>
<gene>
    <name evidence="7" type="ORF">BCR33DRAFT_552377</name>
</gene>
<dbReference type="InterPro" id="IPR013083">
    <property type="entry name" value="Znf_RING/FYVE/PHD"/>
</dbReference>
<evidence type="ECO:0000259" key="6">
    <source>
        <dbReference type="PROSITE" id="PS50178"/>
    </source>
</evidence>
<dbReference type="STRING" id="329046.A0A1Y2CRY6"/>
<evidence type="ECO:0008006" key="9">
    <source>
        <dbReference type="Google" id="ProtNLM"/>
    </source>
</evidence>
<dbReference type="PROSITE" id="PS50178">
    <property type="entry name" value="ZF_FYVE"/>
    <property type="match status" value="1"/>
</dbReference>
<evidence type="ECO:0000313" key="8">
    <source>
        <dbReference type="Proteomes" id="UP000193642"/>
    </source>
</evidence>
<dbReference type="EMBL" id="MCGO01000008">
    <property type="protein sequence ID" value="ORY49798.1"/>
    <property type="molecule type" value="Genomic_DNA"/>
</dbReference>
<dbReference type="InterPro" id="IPR017455">
    <property type="entry name" value="Znf_FYVE-rel"/>
</dbReference>
<evidence type="ECO:0000256" key="3">
    <source>
        <dbReference type="ARBA" id="ARBA00022833"/>
    </source>
</evidence>
<dbReference type="SUPFAM" id="SSF57903">
    <property type="entry name" value="FYVE/PHD zinc finger"/>
    <property type="match status" value="1"/>
</dbReference>
<dbReference type="Gene3D" id="3.30.40.10">
    <property type="entry name" value="Zinc/RING finger domain, C3HC4 (zinc finger)"/>
    <property type="match status" value="1"/>
</dbReference>
<evidence type="ECO:0000313" key="7">
    <source>
        <dbReference type="EMBL" id="ORY49798.1"/>
    </source>
</evidence>
<dbReference type="Gene3D" id="2.30.29.30">
    <property type="entry name" value="Pleckstrin-homology domain (PH domain)/Phosphotyrosine-binding domain (PTB)"/>
    <property type="match status" value="1"/>
</dbReference>
<evidence type="ECO:0000256" key="2">
    <source>
        <dbReference type="ARBA" id="ARBA00022771"/>
    </source>
</evidence>
<feature type="domain" description="FYVE-type" evidence="6">
    <location>
        <begin position="88"/>
        <end position="146"/>
    </location>
</feature>
<evidence type="ECO:0000256" key="4">
    <source>
        <dbReference type="PROSITE-ProRule" id="PRU00091"/>
    </source>
</evidence>
<dbReference type="GO" id="GO:0007032">
    <property type="term" value="P:endosome organization"/>
    <property type="evidence" value="ECO:0007669"/>
    <property type="project" value="TreeGrafter"/>
</dbReference>
<keyword evidence="8" id="KW-1185">Reference proteome</keyword>
<sequence>MSLVAQVEVKGMTCRGLSSSSDEALQHTFQILSPDKSFAAYTDSARSTEEWIRKINNAVVELKSARRSLKTGSEGEDDVNLAPVWLPNKLAASCMICQEAFTWMTRKHHCRKCGNIVCASCSRNRVPGIGTNMLVRACNSCCPQRLIVTSPEPISIQQETQNDYDDVETEEGDSVRSFLSGCGVGIVRARSSRWSVAGGSEMGRDGGSGSQRSLMSFIGGSTGGGGGGERRTSIVIWKEVGVSEVCYRLQEWVEVWAL</sequence>